<name>A0A4Q1KV36_9FLAO</name>
<dbReference type="InterPro" id="IPR018490">
    <property type="entry name" value="cNMP-bd_dom_sf"/>
</dbReference>
<evidence type="ECO:0000313" key="1">
    <source>
        <dbReference type="EMBL" id="RXR33024.1"/>
    </source>
</evidence>
<comment type="caution">
    <text evidence="1">The sequence shown here is derived from an EMBL/GenBank/DDBJ whole genome shotgun (WGS) entry which is preliminary data.</text>
</comment>
<dbReference type="EMBL" id="SBKQ01000005">
    <property type="protein sequence ID" value="RXR33024.1"/>
    <property type="molecule type" value="Genomic_DNA"/>
</dbReference>
<organism evidence="1 2">
    <name type="scientific">Flavobacterium piscinae</name>
    <dbReference type="NCBI Taxonomy" id="2506424"/>
    <lineage>
        <taxon>Bacteria</taxon>
        <taxon>Pseudomonadati</taxon>
        <taxon>Bacteroidota</taxon>
        <taxon>Flavobacteriia</taxon>
        <taxon>Flavobacteriales</taxon>
        <taxon>Flavobacteriaceae</taxon>
        <taxon>Flavobacterium</taxon>
    </lineage>
</organism>
<dbReference type="Gene3D" id="2.60.120.10">
    <property type="entry name" value="Jelly Rolls"/>
    <property type="match status" value="1"/>
</dbReference>
<keyword evidence="2" id="KW-1185">Reference proteome</keyword>
<dbReference type="Proteomes" id="UP000289734">
    <property type="component" value="Unassembled WGS sequence"/>
</dbReference>
<accession>A0A4Q1KV36</accession>
<protein>
    <submittedName>
        <fullName evidence="1">Crp/Fnr family transcriptional regulator</fullName>
    </submittedName>
</protein>
<dbReference type="RefSeq" id="WP_129463868.1">
    <property type="nucleotide sequence ID" value="NZ_JACSXZ010000001.1"/>
</dbReference>
<dbReference type="InterPro" id="IPR014710">
    <property type="entry name" value="RmlC-like_jellyroll"/>
</dbReference>
<dbReference type="SUPFAM" id="SSF51206">
    <property type="entry name" value="cAMP-binding domain-like"/>
    <property type="match status" value="1"/>
</dbReference>
<dbReference type="CDD" id="cd00038">
    <property type="entry name" value="CAP_ED"/>
    <property type="match status" value="1"/>
</dbReference>
<dbReference type="AlphaFoldDB" id="A0A4Q1KV36"/>
<dbReference type="OrthoDB" id="792939at2"/>
<evidence type="ECO:0000313" key="2">
    <source>
        <dbReference type="Proteomes" id="UP000289734"/>
    </source>
</evidence>
<dbReference type="PROSITE" id="PS50042">
    <property type="entry name" value="CNMP_BINDING_3"/>
    <property type="match status" value="1"/>
</dbReference>
<sequence length="182" mass="21169">MTNEDILNGIGKFSELDCELFEKYSTRQKLNKDEFILKQGEICNSLHFVIEGSFIQYQIKDVDEKIIDLHMSNEWMFNQDSLTEQIPSKTNIRAYSNSEILTLSLNGFHFLCSKSQTFLQFAKILNQDKHRTSLFDSSLNPLEKYEFINKIRPKLTNTFPLKLIASYLKLAPETLSRVRATS</sequence>
<gene>
    <name evidence="1" type="ORF">EQG68_05900</name>
</gene>
<dbReference type="Pfam" id="PF00027">
    <property type="entry name" value="cNMP_binding"/>
    <property type="match status" value="1"/>
</dbReference>
<reference evidence="2" key="1">
    <citation type="submission" date="2019-01" db="EMBL/GenBank/DDBJ databases">
        <title>Cytophagaceae bacterium strain CAR-16.</title>
        <authorList>
            <person name="Chen W.-M."/>
        </authorList>
    </citation>
    <scope>NUCLEOTIDE SEQUENCE [LARGE SCALE GENOMIC DNA]</scope>
    <source>
        <strain evidence="2">ICH-30</strain>
    </source>
</reference>
<dbReference type="InterPro" id="IPR000595">
    <property type="entry name" value="cNMP-bd_dom"/>
</dbReference>
<proteinExistence type="predicted"/>